<dbReference type="EMBL" id="BRZA01000002">
    <property type="protein sequence ID" value="GLC89095.1"/>
    <property type="molecule type" value="Genomic_DNA"/>
</dbReference>
<organism evidence="1 2">
    <name type="scientific">Lysinibacillus piscis</name>
    <dbReference type="NCBI Taxonomy" id="2518931"/>
    <lineage>
        <taxon>Bacteria</taxon>
        <taxon>Bacillati</taxon>
        <taxon>Bacillota</taxon>
        <taxon>Bacilli</taxon>
        <taxon>Bacillales</taxon>
        <taxon>Bacillaceae</taxon>
        <taxon>Lysinibacillus</taxon>
    </lineage>
</organism>
<sequence>MSIEIQHVTFGFDTLDKPLFENIHLTIDFSTKERNVVIVDGSTGFSKTIQGEKMINDFLSTINNIVYISLDNQEWRYGSCIIAL</sequence>
<protein>
    <submittedName>
        <fullName evidence="1">Uncharacterized protein</fullName>
    </submittedName>
</protein>
<dbReference type="RefSeq" id="WP_264988839.1">
    <property type="nucleotide sequence ID" value="NZ_BRZA01000002.1"/>
</dbReference>
<dbReference type="Proteomes" id="UP001065593">
    <property type="component" value="Unassembled WGS sequence"/>
</dbReference>
<proteinExistence type="predicted"/>
<gene>
    <name evidence="1" type="ORF">LYSBPC_22220</name>
</gene>
<keyword evidence="2" id="KW-1185">Reference proteome</keyword>
<reference evidence="1" key="1">
    <citation type="submission" date="2022-08" db="EMBL/GenBank/DDBJ databases">
        <title>Draft genome sequence of Lysinibacillus sp. strain KH24.</title>
        <authorList>
            <person name="Kanbe H."/>
            <person name="Itoh H."/>
        </authorList>
    </citation>
    <scope>NUCLEOTIDE SEQUENCE</scope>
    <source>
        <strain evidence="1">KH24</strain>
    </source>
</reference>
<comment type="caution">
    <text evidence="1">The sequence shown here is derived from an EMBL/GenBank/DDBJ whole genome shotgun (WGS) entry which is preliminary data.</text>
</comment>
<evidence type="ECO:0000313" key="2">
    <source>
        <dbReference type="Proteomes" id="UP001065593"/>
    </source>
</evidence>
<accession>A0ABQ5NL58</accession>
<name>A0ABQ5NL58_9BACI</name>
<evidence type="ECO:0000313" key="1">
    <source>
        <dbReference type="EMBL" id="GLC89095.1"/>
    </source>
</evidence>